<evidence type="ECO:0000256" key="2">
    <source>
        <dbReference type="PROSITE-ProRule" id="PRU00176"/>
    </source>
</evidence>
<dbReference type="SUPFAM" id="SSF54928">
    <property type="entry name" value="RNA-binding domain, RBD"/>
    <property type="match status" value="2"/>
</dbReference>
<evidence type="ECO:0000259" key="5">
    <source>
        <dbReference type="PROSITE" id="PS50102"/>
    </source>
</evidence>
<dbReference type="InterPro" id="IPR012677">
    <property type="entry name" value="Nucleotide-bd_a/b_plait_sf"/>
</dbReference>
<evidence type="ECO:0000256" key="3">
    <source>
        <dbReference type="SAM" id="Coils"/>
    </source>
</evidence>
<dbReference type="InterPro" id="IPR035979">
    <property type="entry name" value="RBD_domain_sf"/>
</dbReference>
<evidence type="ECO:0000256" key="1">
    <source>
        <dbReference type="ARBA" id="ARBA00022884"/>
    </source>
</evidence>
<proteinExistence type="predicted"/>
<feature type="domain" description="RRM" evidence="5">
    <location>
        <begin position="411"/>
        <end position="489"/>
    </location>
</feature>
<comment type="caution">
    <text evidence="6">The sequence shown here is derived from an EMBL/GenBank/DDBJ whole genome shotgun (WGS) entry which is preliminary data.</text>
</comment>
<dbReference type="AlphaFoldDB" id="A0AAN5CRR4"/>
<feature type="compositionally biased region" description="Basic and acidic residues" evidence="4">
    <location>
        <begin position="1"/>
        <end position="13"/>
    </location>
</feature>
<reference evidence="7" key="1">
    <citation type="submission" date="2022-10" db="EMBL/GenBank/DDBJ databases">
        <title>Genome assembly of Pristionchus species.</title>
        <authorList>
            <person name="Yoshida K."/>
            <person name="Sommer R.J."/>
        </authorList>
    </citation>
    <scope>NUCLEOTIDE SEQUENCE [LARGE SCALE GENOMIC DNA]</scope>
    <source>
        <strain evidence="7">RS5460</strain>
    </source>
</reference>
<evidence type="ECO:0000313" key="7">
    <source>
        <dbReference type="Proteomes" id="UP001328107"/>
    </source>
</evidence>
<keyword evidence="7" id="KW-1185">Reference proteome</keyword>
<feature type="domain" description="RRM" evidence="5">
    <location>
        <begin position="210"/>
        <end position="303"/>
    </location>
</feature>
<dbReference type="PANTHER" id="PTHR48025:SF1">
    <property type="entry name" value="RRM DOMAIN-CONTAINING PROTEIN"/>
    <property type="match status" value="1"/>
</dbReference>
<dbReference type="EMBL" id="BTRK01000004">
    <property type="protein sequence ID" value="GMR49354.1"/>
    <property type="molecule type" value="Genomic_DNA"/>
</dbReference>
<feature type="coiled-coil region" evidence="3">
    <location>
        <begin position="42"/>
        <end position="76"/>
    </location>
</feature>
<keyword evidence="1 2" id="KW-0694">RNA-binding</keyword>
<dbReference type="PANTHER" id="PTHR48025">
    <property type="entry name" value="OS02G0815200 PROTEIN"/>
    <property type="match status" value="1"/>
</dbReference>
<accession>A0AAN5CRR4</accession>
<dbReference type="GO" id="GO:0003729">
    <property type="term" value="F:mRNA binding"/>
    <property type="evidence" value="ECO:0007669"/>
    <property type="project" value="TreeGrafter"/>
</dbReference>
<keyword evidence="3" id="KW-0175">Coiled coil</keyword>
<feature type="compositionally biased region" description="Basic and acidic residues" evidence="4">
    <location>
        <begin position="20"/>
        <end position="34"/>
    </location>
</feature>
<dbReference type="InterPro" id="IPR000504">
    <property type="entry name" value="RRM_dom"/>
</dbReference>
<protein>
    <recommendedName>
        <fullName evidence="5">RRM domain-containing protein</fullName>
    </recommendedName>
</protein>
<feature type="region of interest" description="Disordered" evidence="4">
    <location>
        <begin position="1"/>
        <end position="40"/>
    </location>
</feature>
<dbReference type="Proteomes" id="UP001328107">
    <property type="component" value="Unassembled WGS sequence"/>
</dbReference>
<feature type="domain" description="RRM" evidence="5">
    <location>
        <begin position="323"/>
        <end position="404"/>
    </location>
</feature>
<dbReference type="Pfam" id="PF00076">
    <property type="entry name" value="RRM_1"/>
    <property type="match status" value="3"/>
</dbReference>
<feature type="region of interest" description="Disordered" evidence="4">
    <location>
        <begin position="151"/>
        <end position="210"/>
    </location>
</feature>
<organism evidence="6 7">
    <name type="scientific">Pristionchus mayeri</name>
    <dbReference type="NCBI Taxonomy" id="1317129"/>
    <lineage>
        <taxon>Eukaryota</taxon>
        <taxon>Metazoa</taxon>
        <taxon>Ecdysozoa</taxon>
        <taxon>Nematoda</taxon>
        <taxon>Chromadorea</taxon>
        <taxon>Rhabditida</taxon>
        <taxon>Rhabditina</taxon>
        <taxon>Diplogasteromorpha</taxon>
        <taxon>Diplogasteroidea</taxon>
        <taxon>Neodiplogasteridae</taxon>
        <taxon>Pristionchus</taxon>
    </lineage>
</organism>
<sequence length="510" mass="58560">MSDKNRRSKKEMIVIDDYESTNKEPVEKSVKSEPETDTSMEVAELRQKLIDVTKELEEERKKSAKVEDKYQRAVREAGKSWARIEHLEGLIDQKPVIIDNNSKKMNELEQKVCDLTKELDEERRISSERIDRIDELTSNVNEYKLQLLQSKQTSESLHSNVSKKRKNGKEINEGEKDNRKKKARKANGDAMEEGEIDEAPKRGRDAQDQSQVVVRKVPAEAYLSEVESLFSSYSGFVKVHMPRNADGSHRGFAFVDFRSPWDVKQIWNEICKPKYLHGKKLACEKAWSVIPSVEEERVKYVESRERGLAMDKGHFPRGSANGLTVWANNLSSRTNNAAVDNLFRQSFDIAHAMVLHEFDPIDSWTPITMAEVKFKTREDANRALETMQGAELDGRSITLTKKKVKGKEDPKQIIVSNVPAKARFFEVRSLFSLFTGFKKLSMAKDASGNNRDFGFVDFNTEDDAKIFFRANQSPVFLHGKRLNFEHGRSAINSVEIERRRYVESRESELA</sequence>
<name>A0AAN5CRR4_9BILA</name>
<feature type="compositionally biased region" description="Basic and acidic residues" evidence="4">
    <location>
        <begin position="198"/>
        <end position="207"/>
    </location>
</feature>
<evidence type="ECO:0000256" key="4">
    <source>
        <dbReference type="SAM" id="MobiDB-lite"/>
    </source>
</evidence>
<dbReference type="Gene3D" id="3.30.70.330">
    <property type="match status" value="3"/>
</dbReference>
<feature type="compositionally biased region" description="Polar residues" evidence="4">
    <location>
        <begin position="151"/>
        <end position="160"/>
    </location>
</feature>
<feature type="compositionally biased region" description="Basic and acidic residues" evidence="4">
    <location>
        <begin position="168"/>
        <end position="178"/>
    </location>
</feature>
<dbReference type="PROSITE" id="PS50102">
    <property type="entry name" value="RRM"/>
    <property type="match status" value="3"/>
</dbReference>
<dbReference type="SMART" id="SM00360">
    <property type="entry name" value="RRM"/>
    <property type="match status" value="3"/>
</dbReference>
<evidence type="ECO:0000313" key="6">
    <source>
        <dbReference type="EMBL" id="GMR49354.1"/>
    </source>
</evidence>
<dbReference type="InterPro" id="IPR050502">
    <property type="entry name" value="Euk_RNA-bind_prot"/>
</dbReference>
<gene>
    <name evidence="6" type="ORF">PMAYCL1PPCAC_19549</name>
</gene>